<evidence type="ECO:0000313" key="3">
    <source>
        <dbReference type="Proteomes" id="UP001153620"/>
    </source>
</evidence>
<evidence type="ECO:0000313" key="2">
    <source>
        <dbReference type="EMBL" id="CAG9812052.1"/>
    </source>
</evidence>
<accession>A0A9N9WWL9</accession>
<evidence type="ECO:0000256" key="1">
    <source>
        <dbReference type="SAM" id="MobiDB-lite"/>
    </source>
</evidence>
<feature type="compositionally biased region" description="Polar residues" evidence="1">
    <location>
        <begin position="42"/>
        <end position="63"/>
    </location>
</feature>
<organism evidence="2 3">
    <name type="scientific">Chironomus riparius</name>
    <dbReference type="NCBI Taxonomy" id="315576"/>
    <lineage>
        <taxon>Eukaryota</taxon>
        <taxon>Metazoa</taxon>
        <taxon>Ecdysozoa</taxon>
        <taxon>Arthropoda</taxon>
        <taxon>Hexapoda</taxon>
        <taxon>Insecta</taxon>
        <taxon>Pterygota</taxon>
        <taxon>Neoptera</taxon>
        <taxon>Endopterygota</taxon>
        <taxon>Diptera</taxon>
        <taxon>Nematocera</taxon>
        <taxon>Chironomoidea</taxon>
        <taxon>Chironomidae</taxon>
        <taxon>Chironominae</taxon>
        <taxon>Chironomus</taxon>
    </lineage>
</organism>
<dbReference type="AlphaFoldDB" id="A0A9N9WWL9"/>
<reference evidence="2" key="1">
    <citation type="submission" date="2022-01" db="EMBL/GenBank/DDBJ databases">
        <authorList>
            <person name="King R."/>
        </authorList>
    </citation>
    <scope>NUCLEOTIDE SEQUENCE</scope>
</reference>
<protein>
    <submittedName>
        <fullName evidence="2">Uncharacterized protein</fullName>
    </submittedName>
</protein>
<dbReference type="EMBL" id="OU895880">
    <property type="protein sequence ID" value="CAG9812052.1"/>
    <property type="molecule type" value="Genomic_DNA"/>
</dbReference>
<keyword evidence="3" id="KW-1185">Reference proteome</keyword>
<dbReference type="Proteomes" id="UP001153620">
    <property type="component" value="Chromosome 4"/>
</dbReference>
<name>A0A9N9WWL9_9DIPT</name>
<reference evidence="2" key="2">
    <citation type="submission" date="2022-10" db="EMBL/GenBank/DDBJ databases">
        <authorList>
            <consortium name="ENA_rothamsted_submissions"/>
            <consortium name="culmorum"/>
            <person name="King R."/>
        </authorList>
    </citation>
    <scope>NUCLEOTIDE SEQUENCE</scope>
</reference>
<feature type="region of interest" description="Disordered" evidence="1">
    <location>
        <begin position="42"/>
        <end position="77"/>
    </location>
</feature>
<proteinExistence type="predicted"/>
<gene>
    <name evidence="2" type="ORF">CHIRRI_LOCUS14857</name>
</gene>
<sequence>MFDLVEGRNYLANKEVEKKLNSNNILIQQLHELLSINLNGTSSDSRHSLVTTHSESTEVASTTNRDDPTVSGRSIYN</sequence>